<keyword evidence="2" id="KW-0547">Nucleotide-binding</keyword>
<evidence type="ECO:0000256" key="3">
    <source>
        <dbReference type="ARBA" id="ARBA00022777"/>
    </source>
</evidence>
<reference evidence="6 7" key="1">
    <citation type="journal article" date="2018" name="Nat. Ecol. Evol.">
        <title>Shark genomes provide insights into elasmobranch evolution and the origin of vertebrates.</title>
        <authorList>
            <person name="Hara Y"/>
            <person name="Yamaguchi K"/>
            <person name="Onimaru K"/>
            <person name="Kadota M"/>
            <person name="Koyanagi M"/>
            <person name="Keeley SD"/>
            <person name="Tatsumi K"/>
            <person name="Tanaka K"/>
            <person name="Motone F"/>
            <person name="Kageyama Y"/>
            <person name="Nozu R"/>
            <person name="Adachi N"/>
            <person name="Nishimura O"/>
            <person name="Nakagawa R"/>
            <person name="Tanegashima C"/>
            <person name="Kiyatake I"/>
            <person name="Matsumoto R"/>
            <person name="Murakumo K"/>
            <person name="Nishida K"/>
            <person name="Terakita A"/>
            <person name="Kuratani S"/>
            <person name="Sato K"/>
            <person name="Hyodo S Kuraku.S."/>
        </authorList>
    </citation>
    <scope>NUCLEOTIDE SEQUENCE [LARGE SCALE GENOMIC DNA]</scope>
</reference>
<evidence type="ECO:0000259" key="5">
    <source>
        <dbReference type="Pfam" id="PF00609"/>
    </source>
</evidence>
<keyword evidence="4" id="KW-0067">ATP-binding</keyword>
<dbReference type="GO" id="GO:0004143">
    <property type="term" value="F:ATP-dependent diacylglycerol kinase activity"/>
    <property type="evidence" value="ECO:0007669"/>
    <property type="project" value="InterPro"/>
</dbReference>
<dbReference type="GO" id="GO:0005886">
    <property type="term" value="C:plasma membrane"/>
    <property type="evidence" value="ECO:0007669"/>
    <property type="project" value="TreeGrafter"/>
</dbReference>
<dbReference type="InterPro" id="IPR000756">
    <property type="entry name" value="Diacylglycerol_kin_accessory"/>
</dbReference>
<dbReference type="GO" id="GO:0005524">
    <property type="term" value="F:ATP binding"/>
    <property type="evidence" value="ECO:0007669"/>
    <property type="project" value="UniProtKB-KW"/>
</dbReference>
<evidence type="ECO:0000256" key="2">
    <source>
        <dbReference type="ARBA" id="ARBA00022741"/>
    </source>
</evidence>
<organism evidence="6 7">
    <name type="scientific">Chiloscyllium punctatum</name>
    <name type="common">Brownbanded bambooshark</name>
    <name type="synonym">Hemiscyllium punctatum</name>
    <dbReference type="NCBI Taxonomy" id="137246"/>
    <lineage>
        <taxon>Eukaryota</taxon>
        <taxon>Metazoa</taxon>
        <taxon>Chordata</taxon>
        <taxon>Craniata</taxon>
        <taxon>Vertebrata</taxon>
        <taxon>Chondrichthyes</taxon>
        <taxon>Elasmobranchii</taxon>
        <taxon>Galeomorphii</taxon>
        <taxon>Galeoidea</taxon>
        <taxon>Orectolobiformes</taxon>
        <taxon>Hemiscylliidae</taxon>
        <taxon>Chiloscyllium</taxon>
    </lineage>
</organism>
<evidence type="ECO:0000313" key="6">
    <source>
        <dbReference type="EMBL" id="GCC45235.1"/>
    </source>
</evidence>
<name>A0A401TRH2_CHIPU</name>
<dbReference type="PANTHER" id="PTHR11255">
    <property type="entry name" value="DIACYLGLYCEROL KINASE"/>
    <property type="match status" value="1"/>
</dbReference>
<dbReference type="GO" id="GO:0007200">
    <property type="term" value="P:phospholipase C-activating G protein-coupled receptor signaling pathway"/>
    <property type="evidence" value="ECO:0007669"/>
    <property type="project" value="InterPro"/>
</dbReference>
<dbReference type="InterPro" id="IPR016064">
    <property type="entry name" value="NAD/diacylglycerol_kinase_sf"/>
</dbReference>
<feature type="non-terminal residue" evidence="6">
    <location>
        <position position="131"/>
    </location>
</feature>
<dbReference type="InterPro" id="IPR037607">
    <property type="entry name" value="DGK"/>
</dbReference>
<evidence type="ECO:0000256" key="4">
    <source>
        <dbReference type="ARBA" id="ARBA00022840"/>
    </source>
</evidence>
<evidence type="ECO:0000313" key="7">
    <source>
        <dbReference type="Proteomes" id="UP000287033"/>
    </source>
</evidence>
<dbReference type="SUPFAM" id="SSF111331">
    <property type="entry name" value="NAD kinase/diacylglycerol kinase-like"/>
    <property type="match status" value="1"/>
</dbReference>
<keyword evidence="7" id="KW-1185">Reference proteome</keyword>
<comment type="caution">
    <text evidence="6">The sequence shown here is derived from an EMBL/GenBank/DDBJ whole genome shotgun (WGS) entry which is preliminary data.</text>
</comment>
<dbReference type="AlphaFoldDB" id="A0A401TRH2"/>
<gene>
    <name evidence="6" type="ORF">chiPu_0029493</name>
</gene>
<keyword evidence="1" id="KW-0808">Transferase</keyword>
<dbReference type="Pfam" id="PF00609">
    <property type="entry name" value="DAGK_acc"/>
    <property type="match status" value="1"/>
</dbReference>
<dbReference type="OrthoDB" id="242257at2759"/>
<dbReference type="Proteomes" id="UP000287033">
    <property type="component" value="Unassembled WGS sequence"/>
</dbReference>
<feature type="domain" description="Diacylglycerol kinase accessory" evidence="5">
    <location>
        <begin position="8"/>
        <end position="62"/>
    </location>
</feature>
<dbReference type="Gene3D" id="2.60.200.40">
    <property type="match status" value="1"/>
</dbReference>
<dbReference type="STRING" id="137246.A0A401TRH2"/>
<dbReference type="EMBL" id="BEZZ01158157">
    <property type="protein sequence ID" value="GCC45235.1"/>
    <property type="molecule type" value="Genomic_DNA"/>
</dbReference>
<evidence type="ECO:0000256" key="1">
    <source>
        <dbReference type="ARBA" id="ARBA00022679"/>
    </source>
</evidence>
<keyword evidence="3" id="KW-0418">Kinase</keyword>
<accession>A0A401TRH2</accession>
<sequence length="131" mass="14506">MTVVFLLAELSDKLLEVVGLEGAIEMGQIYAGLKSAGKRLAQCSDIIIRTKQLLPMQIDGEPWLQPPCTVSHSSPHRPSQGEASILDIRKYILTRPKHNHTGQVTRHRETGRGQEYERLARGGRWAHGGGT</sequence>
<proteinExistence type="predicted"/>
<dbReference type="PANTHER" id="PTHR11255:SF48">
    <property type="entry name" value="DIACYLGLYCEROL KINASE 1"/>
    <property type="match status" value="1"/>
</dbReference>
<protein>
    <recommendedName>
        <fullName evidence="5">Diacylglycerol kinase accessory domain-containing protein</fullName>
    </recommendedName>
</protein>